<feature type="domain" description="Peptidase metallopeptidase" evidence="1">
    <location>
        <begin position="63"/>
        <end position="195"/>
    </location>
</feature>
<dbReference type="AlphaFoldDB" id="A0A841J816"/>
<proteinExistence type="predicted"/>
<dbReference type="SUPFAM" id="SSF55486">
    <property type="entry name" value="Metalloproteases ('zincins'), catalytic domain"/>
    <property type="match status" value="1"/>
</dbReference>
<sequence>MKTTNLLLISLALLAASGCKKNNNDEENVPQKDAAAKETLYADFSCQMKTVTGGPVTESWGPNNKLWTNGRTIKVRFISGEGTAFVRGKVQQYAKSWESSANLVFQFVADNAAADLTVGFKHNGDAGSWAYVGIDGRGQTQSVNFGWFDNNTSDEEFRRTTTHEFGHVLGLQHEQAHPDANIPWNTDAVYAYYEGSPNFWTKDQIDFNVLWVGPRAGSNLLAYDKSSIMHYPVPARFTTNNVAIAANNTTITATDAAYMKKYYPGK</sequence>
<dbReference type="Gene3D" id="3.40.390.10">
    <property type="entry name" value="Collagenase (Catalytic Domain)"/>
    <property type="match status" value="1"/>
</dbReference>
<dbReference type="PROSITE" id="PS51257">
    <property type="entry name" value="PROKAR_LIPOPROTEIN"/>
    <property type="match status" value="1"/>
</dbReference>
<evidence type="ECO:0000259" key="1">
    <source>
        <dbReference type="SMART" id="SM00235"/>
    </source>
</evidence>
<dbReference type="GO" id="GO:0006508">
    <property type="term" value="P:proteolysis"/>
    <property type="evidence" value="ECO:0007669"/>
    <property type="project" value="InterPro"/>
</dbReference>
<dbReference type="RefSeq" id="WP_183586550.1">
    <property type="nucleotide sequence ID" value="NZ_JACHCA010000003.1"/>
</dbReference>
<protein>
    <recommendedName>
        <fullName evidence="1">Peptidase metallopeptidase domain-containing protein</fullName>
    </recommendedName>
</protein>
<name>A0A841J816_9SPHI</name>
<accession>A0A841J816</accession>
<dbReference type="SMART" id="SM00235">
    <property type="entry name" value="ZnMc"/>
    <property type="match status" value="1"/>
</dbReference>
<dbReference type="InterPro" id="IPR001506">
    <property type="entry name" value="Peptidase_M12A"/>
</dbReference>
<reference evidence="2 3" key="1">
    <citation type="submission" date="2020-08" db="EMBL/GenBank/DDBJ databases">
        <title>Genomic Encyclopedia of Type Strains, Phase IV (KMG-V): Genome sequencing to study the core and pangenomes of soil and plant-associated prokaryotes.</title>
        <authorList>
            <person name="Whitman W."/>
        </authorList>
    </citation>
    <scope>NUCLEOTIDE SEQUENCE [LARGE SCALE GENOMIC DNA]</scope>
    <source>
        <strain evidence="2 3">MP601</strain>
    </source>
</reference>
<dbReference type="GO" id="GO:0008270">
    <property type="term" value="F:zinc ion binding"/>
    <property type="evidence" value="ECO:0007669"/>
    <property type="project" value="InterPro"/>
</dbReference>
<evidence type="ECO:0000313" key="3">
    <source>
        <dbReference type="Proteomes" id="UP000548326"/>
    </source>
</evidence>
<dbReference type="Pfam" id="PF01400">
    <property type="entry name" value="Astacin"/>
    <property type="match status" value="1"/>
</dbReference>
<comment type="caution">
    <text evidence="2">The sequence shown here is derived from an EMBL/GenBank/DDBJ whole genome shotgun (WGS) entry which is preliminary data.</text>
</comment>
<dbReference type="GO" id="GO:0004222">
    <property type="term" value="F:metalloendopeptidase activity"/>
    <property type="evidence" value="ECO:0007669"/>
    <property type="project" value="InterPro"/>
</dbReference>
<gene>
    <name evidence="2" type="ORF">HDF22_001435</name>
</gene>
<dbReference type="PANTHER" id="PTHR10127:SF850">
    <property type="entry name" value="METALLOENDOPEPTIDASE"/>
    <property type="match status" value="1"/>
</dbReference>
<dbReference type="Proteomes" id="UP000548326">
    <property type="component" value="Unassembled WGS sequence"/>
</dbReference>
<dbReference type="PANTHER" id="PTHR10127">
    <property type="entry name" value="DISCOIDIN, CUB, EGF, LAMININ , AND ZINC METALLOPROTEASE DOMAIN CONTAINING"/>
    <property type="match status" value="1"/>
</dbReference>
<evidence type="ECO:0000313" key="2">
    <source>
        <dbReference type="EMBL" id="MBB6127329.1"/>
    </source>
</evidence>
<dbReference type="InterPro" id="IPR006026">
    <property type="entry name" value="Peptidase_Metallo"/>
</dbReference>
<organism evidence="2 3">
    <name type="scientific">Mucilaginibacter lappiensis</name>
    <dbReference type="NCBI Taxonomy" id="354630"/>
    <lineage>
        <taxon>Bacteria</taxon>
        <taxon>Pseudomonadati</taxon>
        <taxon>Bacteroidota</taxon>
        <taxon>Sphingobacteriia</taxon>
        <taxon>Sphingobacteriales</taxon>
        <taxon>Sphingobacteriaceae</taxon>
        <taxon>Mucilaginibacter</taxon>
    </lineage>
</organism>
<dbReference type="InterPro" id="IPR024079">
    <property type="entry name" value="MetalloPept_cat_dom_sf"/>
</dbReference>
<dbReference type="EMBL" id="JACHCA010000003">
    <property type="protein sequence ID" value="MBB6127329.1"/>
    <property type="molecule type" value="Genomic_DNA"/>
</dbReference>